<dbReference type="PATRIC" id="fig|45068.5.peg.1080"/>
<reference evidence="2 3" key="1">
    <citation type="submission" date="2015-11" db="EMBL/GenBank/DDBJ databases">
        <title>Genomic analysis of 38 Legionella species identifies large and diverse effector repertoires.</title>
        <authorList>
            <person name="Burstein D."/>
            <person name="Amaro F."/>
            <person name="Zusman T."/>
            <person name="Lifshitz Z."/>
            <person name="Cohen O."/>
            <person name="Gilbert J.A."/>
            <person name="Pupko T."/>
            <person name="Shuman H.A."/>
            <person name="Segal G."/>
        </authorList>
    </citation>
    <scope>NUCLEOTIDE SEQUENCE [LARGE SCALE GENOMIC DNA]</scope>
    <source>
        <strain evidence="2 3">ATCC 49505</strain>
    </source>
</reference>
<comment type="caution">
    <text evidence="2">The sequence shown here is derived from an EMBL/GenBank/DDBJ whole genome shotgun (WGS) entry which is preliminary data.</text>
</comment>
<gene>
    <name evidence="2" type="ORF">Llon_0997</name>
</gene>
<evidence type="ECO:0000313" key="3">
    <source>
        <dbReference type="Proteomes" id="UP000054997"/>
    </source>
</evidence>
<dbReference type="Pfam" id="PF18242">
    <property type="entry name" value="LupA"/>
    <property type="match status" value="1"/>
</dbReference>
<organism evidence="2 3">
    <name type="scientific">Legionella londiniensis</name>
    <dbReference type="NCBI Taxonomy" id="45068"/>
    <lineage>
        <taxon>Bacteria</taxon>
        <taxon>Pseudomonadati</taxon>
        <taxon>Pseudomonadota</taxon>
        <taxon>Gammaproteobacteria</taxon>
        <taxon>Legionellales</taxon>
        <taxon>Legionellaceae</taxon>
        <taxon>Legionella</taxon>
    </lineage>
</organism>
<evidence type="ECO:0000313" key="2">
    <source>
        <dbReference type="EMBL" id="KTD21832.1"/>
    </source>
</evidence>
<sequence>MAITRESEHLSLASLQSIHPDLTGHQHRLLALVNHQAAQDNIDLSRQSPNMLSLLMQKIKSSPPRQDSEEQALKLYALLREEMQKQTYLNQKMHREQGNYTNLPLHQRALKDEMQDHDIQRMMPESTAEIEVFAPVNRFDSSTEAVQEGIKSALAKQAITHLFIPVGPGHWRGLYVTKPCDNQDQFQLEIFDPYGPANATAITGFAKKLLENCGIDDNKLTITHKGPIHPQKDGYACGDFTCAYSHKKMKILGAKHYHNELISTLDTFGNSNHALRKVTRSLTSKLMGEEKQHLSEPHQSKSPEQCLKQEITRLKKSMDPVEKQVYESTIALPKKAAVSYRHEVASLIKCRDTIFDKANMAIQKERTQSLTDEELAAKLQAEELEKAGFRRQ</sequence>
<dbReference type="RefSeq" id="WP_058528986.1">
    <property type="nucleotide sequence ID" value="NZ_CAAAHZ010000006.1"/>
</dbReference>
<evidence type="ECO:0000259" key="1">
    <source>
        <dbReference type="Pfam" id="PF18242"/>
    </source>
</evidence>
<accession>A0A0W0VP60</accession>
<dbReference type="AlphaFoldDB" id="A0A0W0VP60"/>
<dbReference type="InterPro" id="IPR038765">
    <property type="entry name" value="Papain-like_cys_pep_sf"/>
</dbReference>
<dbReference type="EMBL" id="LNYK01000014">
    <property type="protein sequence ID" value="KTD21832.1"/>
    <property type="molecule type" value="Genomic_DNA"/>
</dbReference>
<name>A0A0W0VP60_9GAMM</name>
<protein>
    <submittedName>
        <fullName evidence="2">Substrate of the Dot/Icm secretion system</fullName>
    </submittedName>
</protein>
<dbReference type="SUPFAM" id="SSF54001">
    <property type="entry name" value="Cysteine proteinases"/>
    <property type="match status" value="1"/>
</dbReference>
<proteinExistence type="predicted"/>
<keyword evidence="3" id="KW-1185">Reference proteome</keyword>
<dbReference type="Proteomes" id="UP000054997">
    <property type="component" value="Unassembled WGS sequence"/>
</dbReference>
<dbReference type="OrthoDB" id="5654331at2"/>
<feature type="domain" description="Legionella ubiquitin-specific protease A" evidence="1">
    <location>
        <begin position="111"/>
        <end position="286"/>
    </location>
</feature>
<dbReference type="InterPro" id="IPR040938">
    <property type="entry name" value="LupA"/>
</dbReference>